<dbReference type="EMBL" id="QRHZ01000001">
    <property type="protein sequence ID" value="RHG19945.1"/>
    <property type="molecule type" value="Genomic_DNA"/>
</dbReference>
<dbReference type="AlphaFoldDB" id="A0A414SK32"/>
<keyword evidence="1" id="KW-0175">Coiled coil</keyword>
<organism evidence="2 3">
    <name type="scientific">Blautia obeum</name>
    <dbReference type="NCBI Taxonomy" id="40520"/>
    <lineage>
        <taxon>Bacteria</taxon>
        <taxon>Bacillati</taxon>
        <taxon>Bacillota</taxon>
        <taxon>Clostridia</taxon>
        <taxon>Lachnospirales</taxon>
        <taxon>Lachnospiraceae</taxon>
        <taxon>Blautia</taxon>
    </lineage>
</organism>
<name>A0A414SK32_9FIRM</name>
<evidence type="ECO:0000256" key="1">
    <source>
        <dbReference type="SAM" id="Coils"/>
    </source>
</evidence>
<evidence type="ECO:0000313" key="2">
    <source>
        <dbReference type="EMBL" id="RHG19945.1"/>
    </source>
</evidence>
<proteinExistence type="predicted"/>
<sequence>MVNIITSYRRFENESDEELIYRITGDKDKIGSWQDVANILNELLGTEYTESKFRKQRQAFDKMLAANRSKYVDSNAQLQEIALAQRELEKERKKIQTEKLEYNKWLREEARDEMITEKICSSIATLPPVKVPEYIKPVHNNKSYLLALADCHYGIEFSIKDFFGNIINEYNPEIFEERMWDLYNQVVEIIHDRGIKELNVWELGDGIQGLLRLNSQLMQLRYGVIDSATRYGDFLAKWINTLSKYVRVKFQMTMDSNHNQLRLCGAPKNAFSDENMSKVIMLMIKYQLADNPNVTIIENPTGMNFGMFSTHQILGIHGEVKDLGKALNDYSRAYDTPISYIIGAHIHHLTSKEMGINAEALSVRSMIGVDPYGMSLLATSNAGASLYEFDQLKGLTCEHKLKVN</sequence>
<evidence type="ECO:0000313" key="3">
    <source>
        <dbReference type="Proteomes" id="UP000284220"/>
    </source>
</evidence>
<accession>A0A414SK32</accession>
<comment type="caution">
    <text evidence="2">The sequence shown here is derived from an EMBL/GenBank/DDBJ whole genome shotgun (WGS) entry which is preliminary data.</text>
</comment>
<reference evidence="2 3" key="1">
    <citation type="submission" date="2018-08" db="EMBL/GenBank/DDBJ databases">
        <title>A genome reference for cultivated species of the human gut microbiota.</title>
        <authorList>
            <person name="Zou Y."/>
            <person name="Xue W."/>
            <person name="Luo G."/>
        </authorList>
    </citation>
    <scope>NUCLEOTIDE SEQUENCE [LARGE SCALE GENOMIC DNA]</scope>
    <source>
        <strain evidence="2 3">AM22-9LB</strain>
    </source>
</reference>
<protein>
    <submittedName>
        <fullName evidence="2">Uncharacterized protein</fullName>
    </submittedName>
</protein>
<dbReference type="Proteomes" id="UP000284220">
    <property type="component" value="Unassembled WGS sequence"/>
</dbReference>
<feature type="coiled-coil region" evidence="1">
    <location>
        <begin position="74"/>
        <end position="108"/>
    </location>
</feature>
<gene>
    <name evidence="2" type="ORF">DW272_01695</name>
</gene>